<evidence type="ECO:0000313" key="2">
    <source>
        <dbReference type="EMBL" id="AJD91405.1"/>
    </source>
</evidence>
<keyword evidence="3" id="KW-1185">Reference proteome</keyword>
<gene>
    <name evidence="2" type="ORF">JMA_20880</name>
</gene>
<feature type="domain" description="Peptidase S55" evidence="1">
    <location>
        <begin position="1"/>
        <end position="138"/>
    </location>
</feature>
<sequence length="138" mass="15178">MVSEQHTRLPVEMKSGHIKSAEIKDIQKSRAGNPGGKIAFFDHKTSMLGEIKKNASTGIFGELFQSVSAEKKRQVLKTAEKEEIQSGNAEILTVLKEQKVESFEIEVLQKDAILPSGEKGMKIRLADAELIEKTGGII</sequence>
<dbReference type="PROSITE" id="PS51494">
    <property type="entry name" value="SPOIVB"/>
    <property type="match status" value="1"/>
</dbReference>
<dbReference type="STRING" id="1508404.JMA_20880"/>
<dbReference type="Proteomes" id="UP000031449">
    <property type="component" value="Chromosome"/>
</dbReference>
<dbReference type="AlphaFoldDB" id="A0A0B5AME6"/>
<dbReference type="InterPro" id="IPR008763">
    <property type="entry name" value="Peptidase_S55"/>
</dbReference>
<protein>
    <recommendedName>
        <fullName evidence="1">Peptidase S55 domain-containing protein</fullName>
    </recommendedName>
</protein>
<dbReference type="EMBL" id="CP009416">
    <property type="protein sequence ID" value="AJD91405.1"/>
    <property type="molecule type" value="Genomic_DNA"/>
</dbReference>
<organism evidence="2 3">
    <name type="scientific">Jeotgalibacillus malaysiensis</name>
    <dbReference type="NCBI Taxonomy" id="1508404"/>
    <lineage>
        <taxon>Bacteria</taxon>
        <taxon>Bacillati</taxon>
        <taxon>Bacillota</taxon>
        <taxon>Bacilli</taxon>
        <taxon>Bacillales</taxon>
        <taxon>Caryophanaceae</taxon>
        <taxon>Jeotgalibacillus</taxon>
    </lineage>
</organism>
<evidence type="ECO:0000313" key="3">
    <source>
        <dbReference type="Proteomes" id="UP000031449"/>
    </source>
</evidence>
<name>A0A0B5AME6_9BACL</name>
<dbReference type="KEGG" id="jeo:JMA_20880"/>
<dbReference type="HOGENOM" id="CLU_1852513_0_0_9"/>
<accession>A0A0B5AME6</accession>
<reference evidence="2 3" key="1">
    <citation type="submission" date="2014-08" db="EMBL/GenBank/DDBJ databases">
        <title>Complete genome of a marine bacteria Jeotgalibacillus malaysiensis.</title>
        <authorList>
            <person name="Yaakop A.S."/>
            <person name="Chan K.-G."/>
            <person name="Goh K.M."/>
        </authorList>
    </citation>
    <scope>NUCLEOTIDE SEQUENCE [LARGE SCALE GENOMIC DNA]</scope>
    <source>
        <strain evidence="2 3">D5</strain>
    </source>
</reference>
<proteinExistence type="predicted"/>
<dbReference type="BioCyc" id="JESP1508404:G14D9-11343-MONOMER"/>
<evidence type="ECO:0000259" key="1">
    <source>
        <dbReference type="PROSITE" id="PS51494"/>
    </source>
</evidence>
<dbReference type="Pfam" id="PF05580">
    <property type="entry name" value="Peptidase_S55"/>
    <property type="match status" value="1"/>
</dbReference>